<dbReference type="PANTHER" id="PTHR30137:SF8">
    <property type="entry name" value="BLR5498 PROTEIN"/>
    <property type="match status" value="1"/>
</dbReference>
<dbReference type="Proteomes" id="UP000197468">
    <property type="component" value="Unassembled WGS sequence"/>
</dbReference>
<organism evidence="4 5">
    <name type="scientific">Roseateles aquatilis</name>
    <dbReference type="NCBI Taxonomy" id="431061"/>
    <lineage>
        <taxon>Bacteria</taxon>
        <taxon>Pseudomonadati</taxon>
        <taxon>Pseudomonadota</taxon>
        <taxon>Betaproteobacteria</taxon>
        <taxon>Burkholderiales</taxon>
        <taxon>Sphaerotilaceae</taxon>
        <taxon>Roseateles</taxon>
    </lineage>
</organism>
<feature type="domain" description="Luciferase-like" evidence="3">
    <location>
        <begin position="7"/>
        <end position="313"/>
    </location>
</feature>
<dbReference type="SUPFAM" id="SSF51679">
    <property type="entry name" value="Bacterial luciferase-like"/>
    <property type="match status" value="1"/>
</dbReference>
<dbReference type="InterPro" id="IPR036661">
    <property type="entry name" value="Luciferase-like_sf"/>
</dbReference>
<dbReference type="AlphaFoldDB" id="A0A246JEB9"/>
<dbReference type="InterPro" id="IPR050766">
    <property type="entry name" value="Bact_Lucif_Oxidored"/>
</dbReference>
<dbReference type="GO" id="GO:0016705">
    <property type="term" value="F:oxidoreductase activity, acting on paired donors, with incorporation or reduction of molecular oxygen"/>
    <property type="evidence" value="ECO:0007669"/>
    <property type="project" value="InterPro"/>
</dbReference>
<dbReference type="OrthoDB" id="6297021at2"/>
<comment type="caution">
    <text evidence="4">The sequence shown here is derived from an EMBL/GenBank/DDBJ whole genome shotgun (WGS) entry which is preliminary data.</text>
</comment>
<gene>
    <name evidence="4" type="ORF">CDN99_10730</name>
</gene>
<sequence length="353" mass="38765">MLFAGALAPTAGQQYEIALQLAEFADREGLAGIWFPERHFTSFGGPYPNPMLILAAVASRTRRLTLRSGSLVAPLHDPIRLAEELAMLDQLSGGRIETAFASGWHPNDYAFHPERYEQRRELMFESIDALCRLWRGDAHAARSGLGEPIQLRTHPRPVQSRLQVWIAAAQNPETFRRAGERGEHVLTHVLDGNLKLLADNIALYRRQRAAAGHDPEAGRVALMLHTFLGDDEAQVAATVRGPYGDYLKSIVPMAQGLATARARAVDLKKLNARQITQFVDCHYDRAVRGLSLIGTPAAARATLDAMRGLGVDEVACLVDFGVAGRHVLAQLPHIAALQASLRVHDQRLLEPSP</sequence>
<dbReference type="NCBIfam" id="TIGR04020">
    <property type="entry name" value="seco_metab_LLM"/>
    <property type="match status" value="1"/>
</dbReference>
<dbReference type="InterPro" id="IPR011251">
    <property type="entry name" value="Luciferase-like_dom"/>
</dbReference>
<dbReference type="Pfam" id="PF00296">
    <property type="entry name" value="Bac_luciferase"/>
    <property type="match status" value="1"/>
</dbReference>
<evidence type="ECO:0000313" key="5">
    <source>
        <dbReference type="Proteomes" id="UP000197468"/>
    </source>
</evidence>
<dbReference type="EMBL" id="NIOF01000004">
    <property type="protein sequence ID" value="OWQ90992.1"/>
    <property type="molecule type" value="Genomic_DNA"/>
</dbReference>
<dbReference type="InterPro" id="IPR024011">
    <property type="entry name" value="Biosynth_lucif-like_mOase_dom"/>
</dbReference>
<dbReference type="GO" id="GO:0005829">
    <property type="term" value="C:cytosol"/>
    <property type="evidence" value="ECO:0007669"/>
    <property type="project" value="TreeGrafter"/>
</dbReference>
<reference evidence="4 5" key="1">
    <citation type="journal article" date="2008" name="Int. J. Syst. Evol. Microbiol.">
        <title>Description of Roseateles aquatilis sp. nov. and Roseateles terrae sp. nov., in the class Betaproteobacteria, and emended description of the genus Roseateles.</title>
        <authorList>
            <person name="Gomila M."/>
            <person name="Bowien B."/>
            <person name="Falsen E."/>
            <person name="Moore E.R."/>
            <person name="Lalucat J."/>
        </authorList>
    </citation>
    <scope>NUCLEOTIDE SEQUENCE [LARGE SCALE GENOMIC DNA]</scope>
    <source>
        <strain evidence="4 5">CCUG 48205</strain>
    </source>
</reference>
<keyword evidence="5" id="KW-1185">Reference proteome</keyword>
<evidence type="ECO:0000259" key="3">
    <source>
        <dbReference type="Pfam" id="PF00296"/>
    </source>
</evidence>
<dbReference type="GO" id="GO:0004497">
    <property type="term" value="F:monooxygenase activity"/>
    <property type="evidence" value="ECO:0007669"/>
    <property type="project" value="UniProtKB-KW"/>
</dbReference>
<proteinExistence type="predicted"/>
<evidence type="ECO:0000256" key="1">
    <source>
        <dbReference type="ARBA" id="ARBA00023002"/>
    </source>
</evidence>
<accession>A0A246JEB9</accession>
<dbReference type="Gene3D" id="3.20.20.30">
    <property type="entry name" value="Luciferase-like domain"/>
    <property type="match status" value="1"/>
</dbReference>
<dbReference type="PANTHER" id="PTHR30137">
    <property type="entry name" value="LUCIFERASE-LIKE MONOOXYGENASE"/>
    <property type="match status" value="1"/>
</dbReference>
<protein>
    <submittedName>
        <fullName evidence="4">LLM class flavin-dependent oxidoreductase</fullName>
    </submittedName>
</protein>
<evidence type="ECO:0000256" key="2">
    <source>
        <dbReference type="ARBA" id="ARBA00023033"/>
    </source>
</evidence>
<keyword evidence="1" id="KW-0560">Oxidoreductase</keyword>
<evidence type="ECO:0000313" key="4">
    <source>
        <dbReference type="EMBL" id="OWQ90992.1"/>
    </source>
</evidence>
<name>A0A246JEB9_9BURK</name>
<keyword evidence="2" id="KW-0503">Monooxygenase</keyword>